<evidence type="ECO:0000313" key="2">
    <source>
        <dbReference type="Proteomes" id="UP000292003"/>
    </source>
</evidence>
<dbReference type="Proteomes" id="UP000292003">
    <property type="component" value="Unassembled WGS sequence"/>
</dbReference>
<dbReference type="RefSeq" id="WP_130474294.1">
    <property type="nucleotide sequence ID" value="NZ_SFCC01000003.1"/>
</dbReference>
<organism evidence="1 2">
    <name type="scientific">Amycolatopsis suaedae</name>
    <dbReference type="NCBI Taxonomy" id="2510978"/>
    <lineage>
        <taxon>Bacteria</taxon>
        <taxon>Bacillati</taxon>
        <taxon>Actinomycetota</taxon>
        <taxon>Actinomycetes</taxon>
        <taxon>Pseudonocardiales</taxon>
        <taxon>Pseudonocardiaceae</taxon>
        <taxon>Amycolatopsis</taxon>
    </lineage>
</organism>
<evidence type="ECO:0000313" key="1">
    <source>
        <dbReference type="EMBL" id="RZQ64495.1"/>
    </source>
</evidence>
<proteinExistence type="predicted"/>
<comment type="caution">
    <text evidence="1">The sequence shown here is derived from an EMBL/GenBank/DDBJ whole genome shotgun (WGS) entry which is preliminary data.</text>
</comment>
<reference evidence="1 2" key="1">
    <citation type="submission" date="2019-02" db="EMBL/GenBank/DDBJ databases">
        <title>Draft genome sequence of Amycolatopsis sp. 8-3EHSu isolated from roots of Suaeda maritima.</title>
        <authorList>
            <person name="Duangmal K."/>
            <person name="Chantavorakit T."/>
        </authorList>
    </citation>
    <scope>NUCLEOTIDE SEQUENCE [LARGE SCALE GENOMIC DNA]</scope>
    <source>
        <strain evidence="1 2">8-3EHSu</strain>
    </source>
</reference>
<sequence length="72" mass="7270">MTQSDVDAALAAATRWLDEVPGVVGVGQGELAGTPTVDVLATDPETAAERLPGQLLGIPVRVLSSGGPFEAQ</sequence>
<gene>
    <name evidence="1" type="ORF">EWH70_06130</name>
</gene>
<accession>A0A4V2EMB6</accession>
<name>A0A4V2EMB6_9PSEU</name>
<dbReference type="EMBL" id="SFCC01000003">
    <property type="protein sequence ID" value="RZQ64495.1"/>
    <property type="molecule type" value="Genomic_DNA"/>
</dbReference>
<protein>
    <submittedName>
        <fullName evidence="1">Uncharacterized protein</fullName>
    </submittedName>
</protein>
<keyword evidence="2" id="KW-1185">Reference proteome</keyword>
<dbReference type="AlphaFoldDB" id="A0A4V2EMB6"/>